<keyword evidence="8" id="KW-1185">Reference proteome</keyword>
<dbReference type="InterPro" id="IPR017867">
    <property type="entry name" value="Tyr_phospatase_low_mol_wt"/>
</dbReference>
<dbReference type="Proteomes" id="UP000474296">
    <property type="component" value="Unassembled WGS sequence"/>
</dbReference>
<evidence type="ECO:0000313" key="8">
    <source>
        <dbReference type="Proteomes" id="UP000474296"/>
    </source>
</evidence>
<feature type="active site" description="Nucleophile" evidence="5">
    <location>
        <position position="10"/>
    </location>
</feature>
<protein>
    <recommendedName>
        <fullName evidence="2">protein-tyrosine-phosphatase</fullName>
        <ecNumber evidence="2">3.1.3.48</ecNumber>
    </recommendedName>
</protein>
<keyword evidence="4" id="KW-0904">Protein phosphatase</keyword>
<dbReference type="PANTHER" id="PTHR11717">
    <property type="entry name" value="LOW MOLECULAR WEIGHT PROTEIN TYROSINE PHOSPHATASE"/>
    <property type="match status" value="1"/>
</dbReference>
<evidence type="ECO:0000256" key="3">
    <source>
        <dbReference type="ARBA" id="ARBA00022801"/>
    </source>
</evidence>
<dbReference type="Pfam" id="PF01451">
    <property type="entry name" value="LMWPc"/>
    <property type="match status" value="1"/>
</dbReference>
<dbReference type="CDD" id="cd16343">
    <property type="entry name" value="LMWPTP"/>
    <property type="match status" value="1"/>
</dbReference>
<organism evidence="7 8">
    <name type="scientific">Spongiivirga citrea</name>
    <dbReference type="NCBI Taxonomy" id="1481457"/>
    <lineage>
        <taxon>Bacteria</taxon>
        <taxon>Pseudomonadati</taxon>
        <taxon>Bacteroidota</taxon>
        <taxon>Flavobacteriia</taxon>
        <taxon>Flavobacteriales</taxon>
        <taxon>Flavobacteriaceae</taxon>
        <taxon>Spongiivirga</taxon>
    </lineage>
</organism>
<evidence type="ECO:0000256" key="4">
    <source>
        <dbReference type="ARBA" id="ARBA00022912"/>
    </source>
</evidence>
<dbReference type="InterPro" id="IPR036196">
    <property type="entry name" value="Ptyr_pPase_sf"/>
</dbReference>
<dbReference type="PANTHER" id="PTHR11717:SF7">
    <property type="entry name" value="LOW MOLECULAR WEIGHT PHOSPHOTYROSINE PROTEIN PHOSPHATASE"/>
    <property type="match status" value="1"/>
</dbReference>
<comment type="caution">
    <text evidence="7">The sequence shown here is derived from an EMBL/GenBank/DDBJ whole genome shotgun (WGS) entry which is preliminary data.</text>
</comment>
<comment type="similarity">
    <text evidence="1">Belongs to the low molecular weight phosphotyrosine protein phosphatase family.</text>
</comment>
<dbReference type="EMBL" id="JAABOQ010000001">
    <property type="protein sequence ID" value="NER15660.1"/>
    <property type="molecule type" value="Genomic_DNA"/>
</dbReference>
<sequence>MSRIKVLMVCLGNICRSPLAEGILQSKVDPAKVFVDSAGTGGYHVGHLPDQRSIDVALKNGLDITHQRCRKFNIDDFDAFTYIYVMDQSNYDNIIKLARNEGDIKKVQLILNESFPGKNKEVPDPYYGGVNGFDHVYNLLDNACNFIAEKL</sequence>
<feature type="active site" evidence="5">
    <location>
        <position position="16"/>
    </location>
</feature>
<gene>
    <name evidence="7" type="ORF">GWK10_00460</name>
</gene>
<dbReference type="Gene3D" id="3.40.50.2300">
    <property type="match status" value="1"/>
</dbReference>
<keyword evidence="3" id="KW-0378">Hydrolase</keyword>
<dbReference type="GO" id="GO:0004725">
    <property type="term" value="F:protein tyrosine phosphatase activity"/>
    <property type="evidence" value="ECO:0007669"/>
    <property type="project" value="UniProtKB-EC"/>
</dbReference>
<accession>A0A6M0CP03</accession>
<dbReference type="EC" id="3.1.3.48" evidence="2"/>
<evidence type="ECO:0000256" key="1">
    <source>
        <dbReference type="ARBA" id="ARBA00011063"/>
    </source>
</evidence>
<name>A0A6M0CP03_9FLAO</name>
<proteinExistence type="inferred from homology"/>
<evidence type="ECO:0000256" key="2">
    <source>
        <dbReference type="ARBA" id="ARBA00013064"/>
    </source>
</evidence>
<dbReference type="SUPFAM" id="SSF52788">
    <property type="entry name" value="Phosphotyrosine protein phosphatases I"/>
    <property type="match status" value="1"/>
</dbReference>
<dbReference type="InterPro" id="IPR050438">
    <property type="entry name" value="LMW_PTPase"/>
</dbReference>
<dbReference type="InterPro" id="IPR023485">
    <property type="entry name" value="Ptyr_pPase"/>
</dbReference>
<dbReference type="AlphaFoldDB" id="A0A6M0CP03"/>
<evidence type="ECO:0000256" key="5">
    <source>
        <dbReference type="PIRSR" id="PIRSR617867-1"/>
    </source>
</evidence>
<dbReference type="RefSeq" id="WP_164028937.1">
    <property type="nucleotide sequence ID" value="NZ_JAABOQ010000001.1"/>
</dbReference>
<reference evidence="7 8" key="1">
    <citation type="submission" date="2020-01" db="EMBL/GenBank/DDBJ databases">
        <title>Spongiivirga citrea KCTC 32990T.</title>
        <authorList>
            <person name="Wang G."/>
        </authorList>
    </citation>
    <scope>NUCLEOTIDE SEQUENCE [LARGE SCALE GENOMIC DNA]</scope>
    <source>
        <strain evidence="7 8">KCTC 32990</strain>
    </source>
</reference>
<evidence type="ECO:0000313" key="7">
    <source>
        <dbReference type="EMBL" id="NER15660.1"/>
    </source>
</evidence>
<feature type="active site" description="Proton donor" evidence="5">
    <location>
        <position position="124"/>
    </location>
</feature>
<dbReference type="SMART" id="SM00226">
    <property type="entry name" value="LMWPc"/>
    <property type="match status" value="1"/>
</dbReference>
<dbReference type="PRINTS" id="PR00719">
    <property type="entry name" value="LMWPTPASE"/>
</dbReference>
<feature type="domain" description="Phosphotyrosine protein phosphatase I" evidence="6">
    <location>
        <begin position="4"/>
        <end position="149"/>
    </location>
</feature>
<evidence type="ECO:0000259" key="6">
    <source>
        <dbReference type="SMART" id="SM00226"/>
    </source>
</evidence>